<keyword evidence="2" id="KW-1185">Reference proteome</keyword>
<evidence type="ECO:0000313" key="1">
    <source>
        <dbReference type="EMBL" id="KAI4373489.1"/>
    </source>
</evidence>
<dbReference type="Proteomes" id="UP001057402">
    <property type="component" value="Chromosome 4"/>
</dbReference>
<organism evidence="1 2">
    <name type="scientific">Melastoma candidum</name>
    <dbReference type="NCBI Taxonomy" id="119954"/>
    <lineage>
        <taxon>Eukaryota</taxon>
        <taxon>Viridiplantae</taxon>
        <taxon>Streptophyta</taxon>
        <taxon>Embryophyta</taxon>
        <taxon>Tracheophyta</taxon>
        <taxon>Spermatophyta</taxon>
        <taxon>Magnoliopsida</taxon>
        <taxon>eudicotyledons</taxon>
        <taxon>Gunneridae</taxon>
        <taxon>Pentapetalae</taxon>
        <taxon>rosids</taxon>
        <taxon>malvids</taxon>
        <taxon>Myrtales</taxon>
        <taxon>Melastomataceae</taxon>
        <taxon>Melastomatoideae</taxon>
        <taxon>Melastomateae</taxon>
        <taxon>Melastoma</taxon>
    </lineage>
</organism>
<protein>
    <submittedName>
        <fullName evidence="1">Uncharacterized protein</fullName>
    </submittedName>
</protein>
<gene>
    <name evidence="1" type="ORF">MLD38_011610</name>
</gene>
<accession>A0ACB9R757</accession>
<reference evidence="2" key="1">
    <citation type="journal article" date="2023" name="Front. Plant Sci.">
        <title>Chromosomal-level genome assembly of Melastoma candidum provides insights into trichome evolution.</title>
        <authorList>
            <person name="Zhong Y."/>
            <person name="Wu W."/>
            <person name="Sun C."/>
            <person name="Zou P."/>
            <person name="Liu Y."/>
            <person name="Dai S."/>
            <person name="Zhou R."/>
        </authorList>
    </citation>
    <scope>NUCLEOTIDE SEQUENCE [LARGE SCALE GENOMIC DNA]</scope>
</reference>
<proteinExistence type="predicted"/>
<comment type="caution">
    <text evidence="1">The sequence shown here is derived from an EMBL/GenBank/DDBJ whole genome shotgun (WGS) entry which is preliminary data.</text>
</comment>
<dbReference type="EMBL" id="CM042883">
    <property type="protein sequence ID" value="KAI4373489.1"/>
    <property type="molecule type" value="Genomic_DNA"/>
</dbReference>
<evidence type="ECO:0000313" key="2">
    <source>
        <dbReference type="Proteomes" id="UP001057402"/>
    </source>
</evidence>
<sequence>MFCLDYGVDGLLNLFLSYRCERIPMHRTWLPGSILLAVLLKQALGQGFLDGLFRIDCGAQTPYYEDYTYWNTDDRYITTGDNIAIPLRNAFNVTQLNTLRCFKKQTRNCYTLPANPSQSYHVKASFYYGNYDGSSRPPTFGLEIEGIEWTDVMTSSTQAVYHEVIYMARRDNISVCLVRAKGKNGDPFINALETSPLSDMYDELNHDLTWFRKYRYSFGAEGSILGYPDDLYNRVWEANTPPDVKQVAVSSFFYNRVNEVPTTVLDHAVEAPSLNDSVNLQLALDETDQDSLYYMTFYFTSMHYDDENYTGKSSFDMDIENIGKSATIDTDYSSCTCWTLANIQMNATSTLSIKLRPNGNTSFPPAISAMEAFKASMASPSPPADEKKGQNLGLLVGLPIAGLVFGLAVLGLFVYCFVSRRPRLGPGGPVPGRPENFDPGKSSSQEEIDELLALHFANLQSHIVGHIIQ</sequence>
<name>A0ACB9R757_9MYRT</name>